<proteinExistence type="predicted"/>
<evidence type="ECO:0000313" key="3">
    <source>
        <dbReference type="Proteomes" id="UP000005426"/>
    </source>
</evidence>
<sequence length="119" mass="13885">MDSIFNALSRPDPLRSDSENSPAKIWAMKTEEKFVSGGKRFFRELLRDKRYHDTVISRQTEIIVLVILKSWEEETDELDPNNEDDLEELSQLAEQMRRCLSLVKGQIAKDSMSEQQPRV</sequence>
<dbReference type="EMBL" id="ABDG02000024">
    <property type="protein sequence ID" value="EHK44716.1"/>
    <property type="molecule type" value="Genomic_DNA"/>
</dbReference>
<name>G9NXA5_HYPAI</name>
<keyword evidence="3" id="KW-1185">Reference proteome</keyword>
<dbReference type="Proteomes" id="UP000005426">
    <property type="component" value="Unassembled WGS sequence"/>
</dbReference>
<dbReference type="RefSeq" id="XP_013942985.1">
    <property type="nucleotide sequence ID" value="XM_014087510.1"/>
</dbReference>
<accession>G9NXA5</accession>
<evidence type="ECO:0000313" key="2">
    <source>
        <dbReference type="EMBL" id="EHK44716.1"/>
    </source>
</evidence>
<comment type="caution">
    <text evidence="2">The sequence shown here is derived from an EMBL/GenBank/DDBJ whole genome shotgun (WGS) entry which is preliminary data.</text>
</comment>
<protein>
    <submittedName>
        <fullName evidence="2">Uncharacterized protein</fullName>
    </submittedName>
</protein>
<dbReference type="HOGENOM" id="CLU_2061807_0_0_1"/>
<dbReference type="AlphaFoldDB" id="G9NXA5"/>
<evidence type="ECO:0000256" key="1">
    <source>
        <dbReference type="SAM" id="MobiDB-lite"/>
    </source>
</evidence>
<feature type="region of interest" description="Disordered" evidence="1">
    <location>
        <begin position="1"/>
        <end position="21"/>
    </location>
</feature>
<organism evidence="2 3">
    <name type="scientific">Hypocrea atroviridis (strain ATCC 20476 / IMI 206040)</name>
    <name type="common">Trichoderma atroviride</name>
    <dbReference type="NCBI Taxonomy" id="452589"/>
    <lineage>
        <taxon>Eukaryota</taxon>
        <taxon>Fungi</taxon>
        <taxon>Dikarya</taxon>
        <taxon>Ascomycota</taxon>
        <taxon>Pezizomycotina</taxon>
        <taxon>Sordariomycetes</taxon>
        <taxon>Hypocreomycetidae</taxon>
        <taxon>Hypocreales</taxon>
        <taxon>Hypocreaceae</taxon>
        <taxon>Trichoderma</taxon>
    </lineage>
</organism>
<dbReference type="KEGG" id="tatv:25782744"/>
<dbReference type="GeneID" id="25782744"/>
<reference evidence="2 3" key="1">
    <citation type="journal article" date="2011" name="Genome Biol.">
        <title>Comparative genome sequence analysis underscores mycoparasitism as the ancestral life style of Trichoderma.</title>
        <authorList>
            <person name="Kubicek C.P."/>
            <person name="Herrera-Estrella A."/>
            <person name="Seidl-Seiboth V."/>
            <person name="Martinez D.A."/>
            <person name="Druzhinina I.S."/>
            <person name="Thon M."/>
            <person name="Zeilinger S."/>
            <person name="Casas-Flores S."/>
            <person name="Horwitz B.A."/>
            <person name="Mukherjee P.K."/>
            <person name="Mukherjee M."/>
            <person name="Kredics L."/>
            <person name="Alcaraz L.D."/>
            <person name="Aerts A."/>
            <person name="Antal Z."/>
            <person name="Atanasova L."/>
            <person name="Cervantes-Badillo M.G."/>
            <person name="Challacombe J."/>
            <person name="Chertkov O."/>
            <person name="McCluskey K."/>
            <person name="Coulpier F."/>
            <person name="Deshpande N."/>
            <person name="von Doehren H."/>
            <person name="Ebbole D.J."/>
            <person name="Esquivel-Naranjo E.U."/>
            <person name="Fekete E."/>
            <person name="Flipphi M."/>
            <person name="Glaser F."/>
            <person name="Gomez-Rodriguez E.Y."/>
            <person name="Gruber S."/>
            <person name="Han C."/>
            <person name="Henrissat B."/>
            <person name="Hermosa R."/>
            <person name="Hernandez-Onate M."/>
            <person name="Karaffa L."/>
            <person name="Kosti I."/>
            <person name="Le Crom S."/>
            <person name="Lindquist E."/>
            <person name="Lucas S."/>
            <person name="Luebeck M."/>
            <person name="Luebeck P.S."/>
            <person name="Margeot A."/>
            <person name="Metz B."/>
            <person name="Misra M."/>
            <person name="Nevalainen H."/>
            <person name="Omann M."/>
            <person name="Packer N."/>
            <person name="Perrone G."/>
            <person name="Uresti-Rivera E.E."/>
            <person name="Salamov A."/>
            <person name="Schmoll M."/>
            <person name="Seiboth B."/>
            <person name="Shapiro H."/>
            <person name="Sukno S."/>
            <person name="Tamayo-Ramos J.A."/>
            <person name="Tisch D."/>
            <person name="Wiest A."/>
            <person name="Wilkinson H.H."/>
            <person name="Zhang M."/>
            <person name="Coutinho P.M."/>
            <person name="Kenerley C.M."/>
            <person name="Monte E."/>
            <person name="Baker S.E."/>
            <person name="Grigoriev I.V."/>
        </authorList>
    </citation>
    <scope>NUCLEOTIDE SEQUENCE [LARGE SCALE GENOMIC DNA]</scope>
    <source>
        <strain evidence="3">ATCC 20476 / IMI 206040</strain>
    </source>
</reference>
<dbReference type="OrthoDB" id="10547946at2759"/>
<gene>
    <name evidence="2" type="ORF">TRIATDRAFT_308280</name>
</gene>